<keyword evidence="3" id="KW-0804">Transcription</keyword>
<dbReference type="OrthoDB" id="9776746at2"/>
<dbReference type="Gene3D" id="1.10.10.10">
    <property type="entry name" value="Winged helix-like DNA-binding domain superfamily/Winged helix DNA-binding domain"/>
    <property type="match status" value="1"/>
</dbReference>
<dbReference type="GO" id="GO:0003677">
    <property type="term" value="F:DNA binding"/>
    <property type="evidence" value="ECO:0007669"/>
    <property type="project" value="UniProtKB-KW"/>
</dbReference>
<evidence type="ECO:0000259" key="5">
    <source>
        <dbReference type="PROSITE" id="PS51063"/>
    </source>
</evidence>
<dbReference type="Pfam" id="PF00027">
    <property type="entry name" value="cNMP_binding"/>
    <property type="match status" value="1"/>
</dbReference>
<evidence type="ECO:0000256" key="2">
    <source>
        <dbReference type="ARBA" id="ARBA00023125"/>
    </source>
</evidence>
<gene>
    <name evidence="6" type="ORF">SAMN06275492_11120</name>
</gene>
<dbReference type="Pfam" id="PF13545">
    <property type="entry name" value="HTH_Crp_2"/>
    <property type="match status" value="1"/>
</dbReference>
<dbReference type="InterPro" id="IPR050397">
    <property type="entry name" value="Env_Response_Regulators"/>
</dbReference>
<feature type="domain" description="HTH crp-type" evidence="5">
    <location>
        <begin position="147"/>
        <end position="216"/>
    </location>
</feature>
<dbReference type="Proteomes" id="UP000193355">
    <property type="component" value="Unassembled WGS sequence"/>
</dbReference>
<dbReference type="InterPro" id="IPR018490">
    <property type="entry name" value="cNMP-bd_dom_sf"/>
</dbReference>
<dbReference type="PROSITE" id="PS50042">
    <property type="entry name" value="CNMP_BINDING_3"/>
    <property type="match status" value="1"/>
</dbReference>
<dbReference type="InterPro" id="IPR000595">
    <property type="entry name" value="cNMP-bd_dom"/>
</dbReference>
<dbReference type="CDD" id="cd00038">
    <property type="entry name" value="CAP_ED"/>
    <property type="match status" value="1"/>
</dbReference>
<protein>
    <submittedName>
        <fullName evidence="6">Transcriptional regulator, Crp/Fnr family</fullName>
    </submittedName>
</protein>
<evidence type="ECO:0000259" key="4">
    <source>
        <dbReference type="PROSITE" id="PS50042"/>
    </source>
</evidence>
<dbReference type="RefSeq" id="WP_143340825.1">
    <property type="nucleotide sequence ID" value="NZ_FXBB01000011.1"/>
</dbReference>
<accession>A0A1X7JEP4</accession>
<dbReference type="PANTHER" id="PTHR24567">
    <property type="entry name" value="CRP FAMILY TRANSCRIPTIONAL REGULATORY PROTEIN"/>
    <property type="match status" value="1"/>
</dbReference>
<dbReference type="SMART" id="SM00419">
    <property type="entry name" value="HTH_CRP"/>
    <property type="match status" value="1"/>
</dbReference>
<dbReference type="PANTHER" id="PTHR24567:SF74">
    <property type="entry name" value="HTH-TYPE TRANSCRIPTIONAL REGULATOR ARCR"/>
    <property type="match status" value="1"/>
</dbReference>
<dbReference type="InterPro" id="IPR036388">
    <property type="entry name" value="WH-like_DNA-bd_sf"/>
</dbReference>
<evidence type="ECO:0000256" key="3">
    <source>
        <dbReference type="ARBA" id="ARBA00023163"/>
    </source>
</evidence>
<dbReference type="GO" id="GO:0003700">
    <property type="term" value="F:DNA-binding transcription factor activity"/>
    <property type="evidence" value="ECO:0007669"/>
    <property type="project" value="TreeGrafter"/>
</dbReference>
<dbReference type="InterPro" id="IPR012318">
    <property type="entry name" value="HTH_CRP"/>
</dbReference>
<dbReference type="SUPFAM" id="SSF51206">
    <property type="entry name" value="cAMP-binding domain-like"/>
    <property type="match status" value="1"/>
</dbReference>
<evidence type="ECO:0000256" key="1">
    <source>
        <dbReference type="ARBA" id="ARBA00023015"/>
    </source>
</evidence>
<name>A0A1X7JEP4_9BACT</name>
<dbReference type="SUPFAM" id="SSF46785">
    <property type="entry name" value="Winged helix' DNA-binding domain"/>
    <property type="match status" value="1"/>
</dbReference>
<reference evidence="7" key="1">
    <citation type="submission" date="2017-04" db="EMBL/GenBank/DDBJ databases">
        <authorList>
            <person name="Varghese N."/>
            <person name="Submissions S."/>
        </authorList>
    </citation>
    <scope>NUCLEOTIDE SEQUENCE [LARGE SCALE GENOMIC DNA]</scope>
    <source>
        <strain evidence="7">USBA 82</strain>
    </source>
</reference>
<dbReference type="Gene3D" id="2.60.120.10">
    <property type="entry name" value="Jelly Rolls"/>
    <property type="match status" value="1"/>
</dbReference>
<dbReference type="GO" id="GO:0005829">
    <property type="term" value="C:cytosol"/>
    <property type="evidence" value="ECO:0007669"/>
    <property type="project" value="TreeGrafter"/>
</dbReference>
<dbReference type="SMART" id="SM00100">
    <property type="entry name" value="cNMP"/>
    <property type="match status" value="1"/>
</dbReference>
<keyword evidence="1" id="KW-0805">Transcription regulation</keyword>
<dbReference type="InterPro" id="IPR036390">
    <property type="entry name" value="WH_DNA-bd_sf"/>
</dbReference>
<dbReference type="EMBL" id="FXBB01000011">
    <property type="protein sequence ID" value="SMG26166.1"/>
    <property type="molecule type" value="Genomic_DNA"/>
</dbReference>
<dbReference type="STRING" id="561720.SAMN06275492_11120"/>
<dbReference type="AlphaFoldDB" id="A0A1X7JEP4"/>
<feature type="domain" description="Cyclic nucleotide-binding" evidence="4">
    <location>
        <begin position="13"/>
        <end position="133"/>
    </location>
</feature>
<keyword evidence="7" id="KW-1185">Reference proteome</keyword>
<dbReference type="InterPro" id="IPR014710">
    <property type="entry name" value="RmlC-like_jellyroll"/>
</dbReference>
<keyword evidence="2" id="KW-0238">DNA-binding</keyword>
<evidence type="ECO:0000313" key="6">
    <source>
        <dbReference type="EMBL" id="SMG26166.1"/>
    </source>
</evidence>
<dbReference type="PROSITE" id="PS51063">
    <property type="entry name" value="HTH_CRP_2"/>
    <property type="match status" value="1"/>
</dbReference>
<proteinExistence type="predicted"/>
<evidence type="ECO:0000313" key="7">
    <source>
        <dbReference type="Proteomes" id="UP000193355"/>
    </source>
</evidence>
<sequence length="229" mass="25407">MEDRKSLLTVIAGFQGLDREDLEKLRAIIVQGEHKKGDLIFSDGQEGRGFFAVLRGQVKVYKMSPEGKEVILHVCGPGDQFGQAAMFGNQRYPAWAEALCASTVALFPGESFLELIGRYPHIALAMFQDLSSKLRQLTSQVEGLALKEVPGRLASYLVYLAEEQKSPGSIVLDTSKYQLASILGTTPETLSRILSDMTERNLITVDRREITLLDHDYIIQLAKQGRYGA</sequence>
<organism evidence="6 7">
    <name type="scientific">Dethiosulfovibrio salsuginis</name>
    <dbReference type="NCBI Taxonomy" id="561720"/>
    <lineage>
        <taxon>Bacteria</taxon>
        <taxon>Thermotogati</taxon>
        <taxon>Synergistota</taxon>
        <taxon>Synergistia</taxon>
        <taxon>Synergistales</taxon>
        <taxon>Dethiosulfovibrionaceae</taxon>
        <taxon>Dethiosulfovibrio</taxon>
    </lineage>
</organism>